<evidence type="ECO:0000259" key="3">
    <source>
        <dbReference type="PROSITE" id="PS50800"/>
    </source>
</evidence>
<dbReference type="AlphaFoldDB" id="A0A4Y7KRU9"/>
<dbReference type="GO" id="GO:0032436">
    <property type="term" value="P:positive regulation of proteasomal ubiquitin-dependent protein catabolic process"/>
    <property type="evidence" value="ECO:0007669"/>
    <property type="project" value="TreeGrafter"/>
</dbReference>
<dbReference type="Gramene" id="RZC74699">
    <property type="protein sequence ID" value="RZC74699"/>
    <property type="gene ID" value="C5167_050175"/>
</dbReference>
<sequence length="204" mass="22735">MNRINTTLFERREKKRARRKNKTLIYIIVLNRVSDLATPMVMGTASDYWTNLPSRGLLSSTVLSSSLGGMRVYICEHDTSPPEDQVIKTNQTNILIRSLTLKNQKNNKPKTPSVKDTKSTTENVKGKRVAESAAEGNAPAKRANLSISTGNPKPAEGSRTRSTTSSSKDSYQTMTVERLRTLLKERGLTVKGKKDELIARLRSK</sequence>
<dbReference type="EMBL" id="CM010722">
    <property type="protein sequence ID" value="RZC74699.1"/>
    <property type="molecule type" value="Genomic_DNA"/>
</dbReference>
<organism evidence="4 5">
    <name type="scientific">Papaver somniferum</name>
    <name type="common">Opium poppy</name>
    <dbReference type="NCBI Taxonomy" id="3469"/>
    <lineage>
        <taxon>Eukaryota</taxon>
        <taxon>Viridiplantae</taxon>
        <taxon>Streptophyta</taxon>
        <taxon>Embryophyta</taxon>
        <taxon>Tracheophyta</taxon>
        <taxon>Spermatophyta</taxon>
        <taxon>Magnoliopsida</taxon>
        <taxon>Ranunculales</taxon>
        <taxon>Papaveraceae</taxon>
        <taxon>Papaveroideae</taxon>
        <taxon>Papaver</taxon>
    </lineage>
</organism>
<comment type="similarity">
    <text evidence="1">Belongs to the DDA1 family.</text>
</comment>
<dbReference type="Pfam" id="PF10172">
    <property type="entry name" value="DDA1"/>
    <property type="match status" value="1"/>
</dbReference>
<dbReference type="InterPro" id="IPR036361">
    <property type="entry name" value="SAP_dom_sf"/>
</dbReference>
<accession>A0A4Y7KRU9</accession>
<feature type="compositionally biased region" description="Basic and acidic residues" evidence="2">
    <location>
        <begin position="113"/>
        <end position="130"/>
    </location>
</feature>
<dbReference type="Proteomes" id="UP000316621">
    <property type="component" value="Chromosome 8"/>
</dbReference>
<evidence type="ECO:0000256" key="2">
    <source>
        <dbReference type="SAM" id="MobiDB-lite"/>
    </source>
</evidence>
<feature type="region of interest" description="Disordered" evidence="2">
    <location>
        <begin position="103"/>
        <end position="174"/>
    </location>
</feature>
<dbReference type="SMART" id="SM00513">
    <property type="entry name" value="SAP"/>
    <property type="match status" value="1"/>
</dbReference>
<dbReference type="OMA" id="GASHYLH"/>
<gene>
    <name evidence="4" type="ORF">C5167_050175</name>
</gene>
<dbReference type="PANTHER" id="PTHR31879:SF2">
    <property type="entry name" value="DET1- AND DDB1-ASSOCIATED PROTEIN 1"/>
    <property type="match status" value="1"/>
</dbReference>
<dbReference type="PANTHER" id="PTHR31879">
    <property type="entry name" value="DET1- AND DDB1-ASSOCIATED PROTEIN 1"/>
    <property type="match status" value="1"/>
</dbReference>
<name>A0A4Y7KRU9_PAPSO</name>
<dbReference type="Pfam" id="PF02037">
    <property type="entry name" value="SAP"/>
    <property type="match status" value="1"/>
</dbReference>
<dbReference type="InterPro" id="IPR003034">
    <property type="entry name" value="SAP_dom"/>
</dbReference>
<feature type="domain" description="SAP" evidence="3">
    <location>
        <begin position="171"/>
        <end position="204"/>
    </location>
</feature>
<dbReference type="Gene3D" id="1.10.720.30">
    <property type="entry name" value="SAP domain"/>
    <property type="match status" value="1"/>
</dbReference>
<evidence type="ECO:0000313" key="5">
    <source>
        <dbReference type="Proteomes" id="UP000316621"/>
    </source>
</evidence>
<dbReference type="PROSITE" id="PS50800">
    <property type="entry name" value="SAP"/>
    <property type="match status" value="1"/>
</dbReference>
<evidence type="ECO:0000256" key="1">
    <source>
        <dbReference type="ARBA" id="ARBA00008042"/>
    </source>
</evidence>
<reference evidence="4 5" key="1">
    <citation type="journal article" date="2018" name="Science">
        <title>The opium poppy genome and morphinan production.</title>
        <authorList>
            <person name="Guo L."/>
            <person name="Winzer T."/>
            <person name="Yang X."/>
            <person name="Li Y."/>
            <person name="Ning Z."/>
            <person name="He Z."/>
            <person name="Teodor R."/>
            <person name="Lu Y."/>
            <person name="Bowser T.A."/>
            <person name="Graham I.A."/>
            <person name="Ye K."/>
        </authorList>
    </citation>
    <scope>NUCLEOTIDE SEQUENCE [LARGE SCALE GENOMIC DNA]</scope>
    <source>
        <strain evidence="5">cv. HN1</strain>
        <tissue evidence="4">Leaves</tissue>
    </source>
</reference>
<proteinExistence type="inferred from homology"/>
<dbReference type="InterPro" id="IPR018276">
    <property type="entry name" value="DDA1_dom"/>
</dbReference>
<dbReference type="SUPFAM" id="SSF68906">
    <property type="entry name" value="SAP domain"/>
    <property type="match status" value="1"/>
</dbReference>
<evidence type="ECO:0000313" key="4">
    <source>
        <dbReference type="EMBL" id="RZC74699.1"/>
    </source>
</evidence>
<protein>
    <recommendedName>
        <fullName evidence="3">SAP domain-containing protein</fullName>
    </recommendedName>
</protein>
<dbReference type="InterPro" id="IPR033575">
    <property type="entry name" value="DDA1-like"/>
</dbReference>
<keyword evidence="5" id="KW-1185">Reference proteome</keyword>
<dbReference type="GO" id="GO:0080008">
    <property type="term" value="C:Cul4-RING E3 ubiquitin ligase complex"/>
    <property type="evidence" value="ECO:0007669"/>
    <property type="project" value="TreeGrafter"/>
</dbReference>